<evidence type="ECO:0000256" key="1">
    <source>
        <dbReference type="ARBA" id="ARBA00005417"/>
    </source>
</evidence>
<dbReference type="SUPFAM" id="SSF52540">
    <property type="entry name" value="P-loop containing nucleoside triphosphate hydrolases"/>
    <property type="match status" value="1"/>
</dbReference>
<dbReference type="EMBL" id="CP037939">
    <property type="protein sequence ID" value="QBR46828.1"/>
    <property type="molecule type" value="Genomic_DNA"/>
</dbReference>
<evidence type="ECO:0000313" key="7">
    <source>
        <dbReference type="Proteomes" id="UP000295756"/>
    </source>
</evidence>
<keyword evidence="7" id="KW-1185">Reference proteome</keyword>
<dbReference type="CDD" id="cd03268">
    <property type="entry name" value="ABC_BcrA_bacitracin_resist"/>
    <property type="match status" value="1"/>
</dbReference>
<keyword evidence="2" id="KW-0813">Transport</keyword>
<dbReference type="GO" id="GO:0005524">
    <property type="term" value="F:ATP binding"/>
    <property type="evidence" value="ECO:0007669"/>
    <property type="project" value="UniProtKB-KW"/>
</dbReference>
<dbReference type="InterPro" id="IPR003593">
    <property type="entry name" value="AAA+_ATPase"/>
</dbReference>
<comment type="similarity">
    <text evidence="1">Belongs to the ABC transporter superfamily.</text>
</comment>
<dbReference type="PROSITE" id="PS00211">
    <property type="entry name" value="ABC_TRANSPORTER_1"/>
    <property type="match status" value="1"/>
</dbReference>
<protein>
    <submittedName>
        <fullName evidence="6">ABC transporter ATP-binding protein</fullName>
    </submittedName>
</protein>
<dbReference type="Proteomes" id="UP000295756">
    <property type="component" value="Chromosome"/>
</dbReference>
<reference evidence="6 7" key="1">
    <citation type="submission" date="2019-03" db="EMBL/GenBank/DDBJ databases">
        <title>Complete Genome Sequence of Leuconostoc kimchii strain NKJ218 Isolated from Homemade Kimchi.</title>
        <authorList>
            <person name="Jung J.Y."/>
            <person name="Jin H.M."/>
            <person name="Jung J.-W."/>
            <person name="Lee S.-Y."/>
            <person name="Ryu B.-G."/>
            <person name="Han S.-S."/>
            <person name="Kang H.K."/>
            <person name="Choi H.W."/>
            <person name="Chung E.J."/>
            <person name="Choi K.-M."/>
        </authorList>
    </citation>
    <scope>NUCLEOTIDE SEQUENCE [LARGE SCALE GENOMIC DNA]</scope>
    <source>
        <strain evidence="6 7">NKJ218</strain>
    </source>
</reference>
<evidence type="ECO:0000256" key="2">
    <source>
        <dbReference type="ARBA" id="ARBA00022448"/>
    </source>
</evidence>
<dbReference type="PANTHER" id="PTHR43335:SF4">
    <property type="entry name" value="ABC TRANSPORTER, ATP-BINDING PROTEIN"/>
    <property type="match status" value="1"/>
</dbReference>
<dbReference type="PANTHER" id="PTHR43335">
    <property type="entry name" value="ABC TRANSPORTER, ATP-BINDING PROTEIN"/>
    <property type="match status" value="1"/>
</dbReference>
<feature type="domain" description="ABC transporter" evidence="5">
    <location>
        <begin position="6"/>
        <end position="234"/>
    </location>
</feature>
<evidence type="ECO:0000256" key="4">
    <source>
        <dbReference type="ARBA" id="ARBA00022840"/>
    </source>
</evidence>
<dbReference type="RefSeq" id="WP_013102911.1">
    <property type="nucleotide sequence ID" value="NZ_CP037939.1"/>
</dbReference>
<dbReference type="SMART" id="SM00382">
    <property type="entry name" value="AAA"/>
    <property type="match status" value="1"/>
</dbReference>
<accession>A0ABX5SJY2</accession>
<evidence type="ECO:0000256" key="3">
    <source>
        <dbReference type="ARBA" id="ARBA00022741"/>
    </source>
</evidence>
<dbReference type="PROSITE" id="PS50893">
    <property type="entry name" value="ABC_TRANSPORTER_2"/>
    <property type="match status" value="1"/>
</dbReference>
<dbReference type="Gene3D" id="3.40.50.300">
    <property type="entry name" value="P-loop containing nucleotide triphosphate hydrolases"/>
    <property type="match status" value="1"/>
</dbReference>
<dbReference type="Pfam" id="PF00005">
    <property type="entry name" value="ABC_tran"/>
    <property type="match status" value="1"/>
</dbReference>
<keyword evidence="4 6" id="KW-0067">ATP-binding</keyword>
<evidence type="ECO:0000259" key="5">
    <source>
        <dbReference type="PROSITE" id="PS50893"/>
    </source>
</evidence>
<evidence type="ECO:0000313" key="6">
    <source>
        <dbReference type="EMBL" id="QBR46828.1"/>
    </source>
</evidence>
<dbReference type="InterPro" id="IPR027417">
    <property type="entry name" value="P-loop_NTPase"/>
</dbReference>
<proteinExistence type="inferred from homology"/>
<dbReference type="InterPro" id="IPR017871">
    <property type="entry name" value="ABC_transporter-like_CS"/>
</dbReference>
<keyword evidence="3" id="KW-0547">Nucleotide-binding</keyword>
<gene>
    <name evidence="6" type="ORF">EW139_01270</name>
</gene>
<sequence length="302" mass="33593">MTNNILEVNNLSKSFQGNRILKDVSLTVHEGDIYGLLGKNGAGKSTTMKAILKLIKLDSGTIKLFDQYNIADTNAYLSDIGSLIEAPSFYPNLTAIENLKILQRLADVPQSNIEKVLTIVDLQNVPKKKLVKNYSLGMKQRLGIALALLKFPKLIILDEPTNGLDPKGVREIRELIASLPEKYGTTVLISSHILSEIEKIANRVAIINNGQIKYEGSLAELEKTSRLVIKTDNNSAAVRLLEQHQYLINKQNEDGFELNNIDRATIIQLNQLLVTHDIGVHELHVVKNSLEDMFLTMTEGAQ</sequence>
<name>A0ABX5SJY2_9LACO</name>
<dbReference type="InterPro" id="IPR003439">
    <property type="entry name" value="ABC_transporter-like_ATP-bd"/>
</dbReference>
<organism evidence="6 7">
    <name type="scientific">Leuconostoc kimchii</name>
    <dbReference type="NCBI Taxonomy" id="136609"/>
    <lineage>
        <taxon>Bacteria</taxon>
        <taxon>Bacillati</taxon>
        <taxon>Bacillota</taxon>
        <taxon>Bacilli</taxon>
        <taxon>Lactobacillales</taxon>
        <taxon>Lactobacillaceae</taxon>
        <taxon>Leuconostoc</taxon>
    </lineage>
</organism>